<feature type="compositionally biased region" description="Low complexity" evidence="1">
    <location>
        <begin position="508"/>
        <end position="519"/>
    </location>
</feature>
<evidence type="ECO:0000313" key="2">
    <source>
        <dbReference type="EMBL" id="KAK7450599.1"/>
    </source>
</evidence>
<feature type="region of interest" description="Disordered" evidence="1">
    <location>
        <begin position="538"/>
        <end position="557"/>
    </location>
</feature>
<dbReference type="Proteomes" id="UP001498398">
    <property type="component" value="Unassembled WGS sequence"/>
</dbReference>
<gene>
    <name evidence="2" type="ORF">VKT23_012909</name>
</gene>
<evidence type="ECO:0000256" key="1">
    <source>
        <dbReference type="SAM" id="MobiDB-lite"/>
    </source>
</evidence>
<feature type="region of interest" description="Disordered" evidence="1">
    <location>
        <begin position="1"/>
        <end position="25"/>
    </location>
</feature>
<sequence length="704" mass="79215">MNNDSDHEEESVAHTATRRAGRKSEYWSTEQLALLGKHSATFLACVEEHKADLLGKNDRKSWPKPLSVCLEAIQKELFADEKMRAQLGEGIRKASGERSLSREDLDHNKEQETKNKQMWKQKVKNFYKNKLRDYRKEHSSEGTKPEKDDQSAYELLKKVLLTSFGPRDLFAQENADEIRKCRDKLVAEKPELQSNNGAPYQMAISKLWATADQASYAARAKDQFTNLDRDEDKLSRALHWFLNALSPKLGEVEMKLIYAFRHNGGGISMRSVDAACKSRTNFEDKFETNHEESWGTFSTAFMQWADKHIPRPKKAVLDIPTDLEGIPVFPKEKTSDLTVMKDILNAYFKALWFRSWPADLQTAAIPWSEVVEHPEDYYDLNQLPKGNILQSPDSMRKADVVTWFEYFEERPRDIPPFVFFPKARIEGRLRTRQMQALEELHAGEEFADDESVLRSSSPALETTNTDTEELAPTATSSITPRISNGSLDSSKSTSTPMDDNKVTTPIATASSLSSSTSHGSETHVSHDSSSDMRIAAVSDACKEDSSPPADRAPSRQMVQEQVALPSLTIRVPPIDVWRSTEKSMDVTQEVEKEKKGKGKGRKGENGVKKAKNTTANTTRRSDRPGDGEGADRNAQAGGRRKRKVDSVEEPERQGDRKHAKTAGISRADVGATEQPGQRRSNRIKSHILHYITSSTSHASPIDHI</sequence>
<feature type="compositionally biased region" description="Basic and acidic residues" evidence="1">
    <location>
        <begin position="644"/>
        <end position="656"/>
    </location>
</feature>
<feature type="region of interest" description="Disordered" evidence="1">
    <location>
        <begin position="580"/>
        <end position="683"/>
    </location>
</feature>
<name>A0ABR1J7E0_9AGAR</name>
<comment type="caution">
    <text evidence="2">The sequence shown here is derived from an EMBL/GenBank/DDBJ whole genome shotgun (WGS) entry which is preliminary data.</text>
</comment>
<dbReference type="EMBL" id="JBANRG010000033">
    <property type="protein sequence ID" value="KAK7450599.1"/>
    <property type="molecule type" value="Genomic_DNA"/>
</dbReference>
<feature type="compositionally biased region" description="Basic and acidic residues" evidence="1">
    <location>
        <begin position="580"/>
        <end position="594"/>
    </location>
</feature>
<feature type="compositionally biased region" description="Polar residues" evidence="1">
    <location>
        <begin position="453"/>
        <end position="465"/>
    </location>
</feature>
<feature type="region of interest" description="Disordered" evidence="1">
    <location>
        <begin position="442"/>
        <end position="531"/>
    </location>
</feature>
<feature type="region of interest" description="Disordered" evidence="1">
    <location>
        <begin position="89"/>
        <end position="117"/>
    </location>
</feature>
<accession>A0ABR1J7E0</accession>
<feature type="compositionally biased region" description="Basic and acidic residues" evidence="1">
    <location>
        <begin position="619"/>
        <end position="631"/>
    </location>
</feature>
<protein>
    <submittedName>
        <fullName evidence="2">Uncharacterized protein</fullName>
    </submittedName>
</protein>
<organism evidence="2 3">
    <name type="scientific">Marasmiellus scandens</name>
    <dbReference type="NCBI Taxonomy" id="2682957"/>
    <lineage>
        <taxon>Eukaryota</taxon>
        <taxon>Fungi</taxon>
        <taxon>Dikarya</taxon>
        <taxon>Basidiomycota</taxon>
        <taxon>Agaricomycotina</taxon>
        <taxon>Agaricomycetes</taxon>
        <taxon>Agaricomycetidae</taxon>
        <taxon>Agaricales</taxon>
        <taxon>Marasmiineae</taxon>
        <taxon>Omphalotaceae</taxon>
        <taxon>Marasmiellus</taxon>
    </lineage>
</organism>
<keyword evidence="3" id="KW-1185">Reference proteome</keyword>
<reference evidence="2 3" key="1">
    <citation type="submission" date="2024-01" db="EMBL/GenBank/DDBJ databases">
        <title>A draft genome for the cacao thread blight pathogen Marasmiellus scandens.</title>
        <authorList>
            <person name="Baruah I.K."/>
            <person name="Leung J."/>
            <person name="Bukari Y."/>
            <person name="Amoako-Attah I."/>
            <person name="Meinhardt L.W."/>
            <person name="Bailey B.A."/>
            <person name="Cohen S.P."/>
        </authorList>
    </citation>
    <scope>NUCLEOTIDE SEQUENCE [LARGE SCALE GENOMIC DNA]</scope>
    <source>
        <strain evidence="2 3">GH-19</strain>
    </source>
</reference>
<feature type="compositionally biased region" description="Basic and acidic residues" evidence="1">
    <location>
        <begin position="89"/>
        <end position="115"/>
    </location>
</feature>
<feature type="compositionally biased region" description="Polar residues" evidence="1">
    <location>
        <begin position="473"/>
        <end position="507"/>
    </location>
</feature>
<evidence type="ECO:0000313" key="3">
    <source>
        <dbReference type="Proteomes" id="UP001498398"/>
    </source>
</evidence>
<proteinExistence type="predicted"/>
<feature type="compositionally biased region" description="Basic and acidic residues" evidence="1">
    <location>
        <begin position="520"/>
        <end position="530"/>
    </location>
</feature>